<organism evidence="2 3">
    <name type="scientific">Noviherbaspirillum autotrophicum</name>
    <dbReference type="NCBI Taxonomy" id="709839"/>
    <lineage>
        <taxon>Bacteria</taxon>
        <taxon>Pseudomonadati</taxon>
        <taxon>Pseudomonadota</taxon>
        <taxon>Betaproteobacteria</taxon>
        <taxon>Burkholderiales</taxon>
        <taxon>Oxalobacteraceae</taxon>
        <taxon>Noviherbaspirillum</taxon>
    </lineage>
</organism>
<dbReference type="NCBIfam" id="TIGR03100">
    <property type="entry name" value="hydr1_PEP"/>
    <property type="match status" value="1"/>
</dbReference>
<sequence>MTVEERPLCFSCHDAALYGILSVPRQPRSRAVLIVVGGPQYRAGSHRQFVLLARALASHGYPVLRFDYRGMGDSEGEPRNFERVDDDLRVAVDQLLAAIPSICEVVMWGLCDGASASLFYAYRDARVSGMVLVNPWAHTEQGAAKAHLKHYYRTRLTDPALWRKIMRGEFQTYAAMHSLRTMVHCAFSTSNASTDTNGGMSLPDRLHYGLTQFSGKVLIILSENDLTAQEFRELAQGTSSWRKLMHASRVQRFDLRGANHTFARRDWREQVIGITLEWLHSLPAR</sequence>
<gene>
    <name evidence="2" type="ORF">TSA66_15240</name>
</gene>
<dbReference type="GO" id="GO:0052689">
    <property type="term" value="F:carboxylic ester hydrolase activity"/>
    <property type="evidence" value="ECO:0007669"/>
    <property type="project" value="TreeGrafter"/>
</dbReference>
<dbReference type="InterPro" id="IPR000073">
    <property type="entry name" value="AB_hydrolase_1"/>
</dbReference>
<dbReference type="Gene3D" id="3.40.50.1820">
    <property type="entry name" value="alpha/beta hydrolase"/>
    <property type="match status" value="1"/>
</dbReference>
<protein>
    <submittedName>
        <fullName evidence="2">Hydrolase</fullName>
    </submittedName>
</protein>
<keyword evidence="2" id="KW-0378">Hydrolase</keyword>
<name>A0A0C2BUZ3_9BURK</name>
<dbReference type="InterPro" id="IPR017531">
    <property type="entry name" value="Hydrolase-1_PEP"/>
</dbReference>
<proteinExistence type="predicted"/>
<keyword evidence="3" id="KW-1185">Reference proteome</keyword>
<dbReference type="InterPro" id="IPR029058">
    <property type="entry name" value="AB_hydrolase_fold"/>
</dbReference>
<dbReference type="Proteomes" id="UP000031572">
    <property type="component" value="Unassembled WGS sequence"/>
</dbReference>
<dbReference type="STRING" id="709839.TSA66_15240"/>
<evidence type="ECO:0000259" key="1">
    <source>
        <dbReference type="Pfam" id="PF12697"/>
    </source>
</evidence>
<dbReference type="AlphaFoldDB" id="A0A0C2BUZ3"/>
<dbReference type="RefSeq" id="WP_040040599.1">
    <property type="nucleotide sequence ID" value="NZ_JWJG01000028.1"/>
</dbReference>
<feature type="domain" description="AB hydrolase-1" evidence="1">
    <location>
        <begin position="46"/>
        <end position="260"/>
    </location>
</feature>
<dbReference type="InterPro" id="IPR053145">
    <property type="entry name" value="AB_hydrolase_Est10"/>
</dbReference>
<reference evidence="2 3" key="1">
    <citation type="submission" date="2014-12" db="EMBL/GenBank/DDBJ databases">
        <title>Denitrispirillum autotrophicum gen. nov., sp. nov., Denitrifying, Facultatively Autotrophic Bacteria Isolated from Rice Paddy Soil.</title>
        <authorList>
            <person name="Ishii S."/>
            <person name="Ashida N."/>
            <person name="Ohno H."/>
            <person name="Otsuka S."/>
            <person name="Yokota A."/>
            <person name="Senoo K."/>
        </authorList>
    </citation>
    <scope>NUCLEOTIDE SEQUENCE [LARGE SCALE GENOMIC DNA]</scope>
    <source>
        <strain evidence="2 3">TSA66</strain>
    </source>
</reference>
<dbReference type="Pfam" id="PF12697">
    <property type="entry name" value="Abhydrolase_6"/>
    <property type="match status" value="1"/>
</dbReference>
<dbReference type="PANTHER" id="PTHR43265">
    <property type="entry name" value="ESTERASE ESTD"/>
    <property type="match status" value="1"/>
</dbReference>
<dbReference type="EMBL" id="JWJG01000028">
    <property type="protein sequence ID" value="KIF81846.1"/>
    <property type="molecule type" value="Genomic_DNA"/>
</dbReference>
<evidence type="ECO:0000313" key="2">
    <source>
        <dbReference type="EMBL" id="KIF81846.1"/>
    </source>
</evidence>
<dbReference type="PANTHER" id="PTHR43265:SF1">
    <property type="entry name" value="ESTERASE ESTD"/>
    <property type="match status" value="1"/>
</dbReference>
<evidence type="ECO:0000313" key="3">
    <source>
        <dbReference type="Proteomes" id="UP000031572"/>
    </source>
</evidence>
<dbReference type="SUPFAM" id="SSF53474">
    <property type="entry name" value="alpha/beta-Hydrolases"/>
    <property type="match status" value="1"/>
</dbReference>
<accession>A0A0C2BUZ3</accession>
<dbReference type="OrthoDB" id="5379975at2"/>
<comment type="caution">
    <text evidence="2">The sequence shown here is derived from an EMBL/GenBank/DDBJ whole genome shotgun (WGS) entry which is preliminary data.</text>
</comment>